<dbReference type="Pfam" id="PF00849">
    <property type="entry name" value="PseudoU_synth_2"/>
    <property type="match status" value="1"/>
</dbReference>
<comment type="catalytic activity">
    <reaction evidence="1 5">
        <text>a uridine in RNA = a pseudouridine in RNA</text>
        <dbReference type="Rhea" id="RHEA:48348"/>
        <dbReference type="Rhea" id="RHEA-COMP:12068"/>
        <dbReference type="Rhea" id="RHEA-COMP:12069"/>
        <dbReference type="ChEBI" id="CHEBI:65314"/>
        <dbReference type="ChEBI" id="CHEBI:65315"/>
    </reaction>
</comment>
<proteinExistence type="inferred from homology"/>
<comment type="function">
    <text evidence="5">Responsible for synthesis of pseudouridine from uracil.</text>
</comment>
<protein>
    <recommendedName>
        <fullName evidence="5">Pseudouridine synthase</fullName>
        <ecNumber evidence="5">5.4.99.-</ecNumber>
    </recommendedName>
</protein>
<sequence>MSQFSVTKAISMKEQGMALKEYLNEMGISKRLLTDIKFSGGDLLIDGKSVTVRHELSAGEELTVRFPPEFVSSSLEPDPVPLTILYEDEHVLLINKQPYVSSIPSREHPTGSIANGLIHYYAAKDFESTVHLVNRLDRDTSGAMLIAKHRFAHSLLSKSQKEGKVKRSYIAVVEGIVPKDEGTIDAPIGRKGTSIIEREISESGQAAVTRFTVLKRFADTTLVALMLETGRTHQIRVHMEHYGHPLCGDSLYGGSKEKIARQALHSEWITFFHPITQEKLTFCAPVPQDIRKLIEEQSD</sequence>
<organism evidence="7 8">
    <name type="scientific">Bacillus gobiensis</name>
    <dbReference type="NCBI Taxonomy" id="1441095"/>
    <lineage>
        <taxon>Bacteria</taxon>
        <taxon>Bacillati</taxon>
        <taxon>Bacillota</taxon>
        <taxon>Bacilli</taxon>
        <taxon>Bacillales</taxon>
        <taxon>Bacillaceae</taxon>
        <taxon>Bacillus</taxon>
    </lineage>
</organism>
<dbReference type="CDD" id="cd02869">
    <property type="entry name" value="PseudoU_synth_RluA_like"/>
    <property type="match status" value="1"/>
</dbReference>
<evidence type="ECO:0000256" key="3">
    <source>
        <dbReference type="ARBA" id="ARBA00023235"/>
    </source>
</evidence>
<evidence type="ECO:0000313" key="8">
    <source>
        <dbReference type="Proteomes" id="UP000067625"/>
    </source>
</evidence>
<dbReference type="InterPro" id="IPR006224">
    <property type="entry name" value="PsdUridine_synth_RluA-like_CS"/>
</dbReference>
<reference evidence="8" key="1">
    <citation type="submission" date="2015-08" db="EMBL/GenBank/DDBJ databases">
        <title>Genome sequencing project for genomic taxonomy and phylogenomics of Bacillus-like bacteria.</title>
        <authorList>
            <person name="Liu B."/>
            <person name="Wang J."/>
            <person name="Zhu Y."/>
            <person name="Liu G."/>
            <person name="Chen Q."/>
            <person name="Chen Z."/>
            <person name="Lan J."/>
            <person name="Che J."/>
            <person name="Ge C."/>
            <person name="Shi H."/>
            <person name="Pan Z."/>
            <person name="Liu X."/>
        </authorList>
    </citation>
    <scope>NUCLEOTIDE SEQUENCE [LARGE SCALE GENOMIC DNA]</scope>
    <source>
        <strain evidence="8">FJAT-4402</strain>
    </source>
</reference>
<dbReference type="PROSITE" id="PS01129">
    <property type="entry name" value="PSI_RLU"/>
    <property type="match status" value="1"/>
</dbReference>
<dbReference type="EC" id="5.4.99.-" evidence="5"/>
<dbReference type="AlphaFoldDB" id="A0A0M4FVK2"/>
<dbReference type="InterPro" id="IPR020103">
    <property type="entry name" value="PsdUridine_synth_cat_dom_sf"/>
</dbReference>
<dbReference type="NCBIfam" id="TIGR00005">
    <property type="entry name" value="rluA_subfam"/>
    <property type="match status" value="1"/>
</dbReference>
<feature type="domain" description="Pseudouridine synthase RsuA/RluA-like" evidence="6">
    <location>
        <begin position="90"/>
        <end position="241"/>
    </location>
</feature>
<dbReference type="InterPro" id="IPR006225">
    <property type="entry name" value="PsdUridine_synth_RluC/D"/>
</dbReference>
<dbReference type="EMBL" id="CP012600">
    <property type="protein sequence ID" value="ALC80750.1"/>
    <property type="molecule type" value="Genomic_DNA"/>
</dbReference>
<dbReference type="FunFam" id="3.30.2350.10:FF:000005">
    <property type="entry name" value="Pseudouridine synthase"/>
    <property type="match status" value="1"/>
</dbReference>
<accession>A0A0M4FVK2</accession>
<evidence type="ECO:0000313" key="7">
    <source>
        <dbReference type="EMBL" id="ALC80750.1"/>
    </source>
</evidence>
<dbReference type="Gene3D" id="3.30.2350.10">
    <property type="entry name" value="Pseudouridine synthase"/>
    <property type="match status" value="1"/>
</dbReference>
<dbReference type="OrthoDB" id="9807829at2"/>
<evidence type="ECO:0000259" key="6">
    <source>
        <dbReference type="Pfam" id="PF00849"/>
    </source>
</evidence>
<dbReference type="SUPFAM" id="SSF55120">
    <property type="entry name" value="Pseudouridine synthase"/>
    <property type="match status" value="1"/>
</dbReference>
<evidence type="ECO:0000256" key="2">
    <source>
        <dbReference type="ARBA" id="ARBA00010876"/>
    </source>
</evidence>
<dbReference type="GO" id="GO:0003723">
    <property type="term" value="F:RNA binding"/>
    <property type="evidence" value="ECO:0007669"/>
    <property type="project" value="InterPro"/>
</dbReference>
<dbReference type="GO" id="GO:0009982">
    <property type="term" value="F:pseudouridine synthase activity"/>
    <property type="evidence" value="ECO:0007669"/>
    <property type="project" value="InterPro"/>
</dbReference>
<dbReference type="PANTHER" id="PTHR21600">
    <property type="entry name" value="MITOCHONDRIAL RNA PSEUDOURIDINE SYNTHASE"/>
    <property type="match status" value="1"/>
</dbReference>
<feature type="active site" evidence="4">
    <location>
        <position position="137"/>
    </location>
</feature>
<dbReference type="GO" id="GO:0000455">
    <property type="term" value="P:enzyme-directed rRNA pseudouridine synthesis"/>
    <property type="evidence" value="ECO:0007669"/>
    <property type="project" value="TreeGrafter"/>
</dbReference>
<keyword evidence="3 5" id="KW-0413">Isomerase</keyword>
<dbReference type="InterPro" id="IPR050188">
    <property type="entry name" value="RluA_PseudoU_synthase"/>
</dbReference>
<dbReference type="PANTHER" id="PTHR21600:SF35">
    <property type="entry name" value="PSEUDOURIDINE SYNTHASE"/>
    <property type="match status" value="1"/>
</dbReference>
<reference evidence="7 8" key="2">
    <citation type="journal article" date="2016" name="Int. J. Syst. Evol. Microbiol.">
        <title>Bacillus gobiensis sp. nov., isolated from a soil sample.</title>
        <authorList>
            <person name="Liu B."/>
            <person name="Liu G.H."/>
            <person name="Cetin S."/>
            <person name="Schumann P."/>
            <person name="Pan Z.Z."/>
            <person name="Chen Q.Q."/>
        </authorList>
    </citation>
    <scope>NUCLEOTIDE SEQUENCE [LARGE SCALE GENOMIC DNA]</scope>
    <source>
        <strain evidence="7 8">FJAT-4402</strain>
    </source>
</reference>
<gene>
    <name evidence="7" type="ORF">AM592_03455</name>
</gene>
<dbReference type="Proteomes" id="UP000067625">
    <property type="component" value="Chromosome"/>
</dbReference>
<evidence type="ECO:0000256" key="1">
    <source>
        <dbReference type="ARBA" id="ARBA00000073"/>
    </source>
</evidence>
<evidence type="ECO:0000256" key="5">
    <source>
        <dbReference type="RuleBase" id="RU362028"/>
    </source>
</evidence>
<comment type="similarity">
    <text evidence="2 5">Belongs to the pseudouridine synthase RluA family.</text>
</comment>
<dbReference type="STRING" id="1441095.AM592_03455"/>
<dbReference type="GO" id="GO:0140098">
    <property type="term" value="F:catalytic activity, acting on RNA"/>
    <property type="evidence" value="ECO:0007669"/>
    <property type="project" value="UniProtKB-ARBA"/>
</dbReference>
<dbReference type="RefSeq" id="WP_053602490.1">
    <property type="nucleotide sequence ID" value="NZ_CP012600.1"/>
</dbReference>
<keyword evidence="8" id="KW-1185">Reference proteome</keyword>
<evidence type="ECO:0000256" key="4">
    <source>
        <dbReference type="PIRSR" id="PIRSR606225-1"/>
    </source>
</evidence>
<dbReference type="PATRIC" id="fig|1441095.3.peg.754"/>
<name>A0A0M4FVK2_9BACI</name>
<dbReference type="InterPro" id="IPR006145">
    <property type="entry name" value="PsdUridine_synth_RsuA/RluA"/>
</dbReference>